<evidence type="ECO:0000259" key="3">
    <source>
        <dbReference type="Pfam" id="PF06276"/>
    </source>
</evidence>
<dbReference type="GO" id="GO:0019290">
    <property type="term" value="P:siderophore biosynthetic process"/>
    <property type="evidence" value="ECO:0007669"/>
    <property type="project" value="InterPro"/>
</dbReference>
<dbReference type="Pfam" id="PF04183">
    <property type="entry name" value="IucA_IucC"/>
    <property type="match status" value="1"/>
</dbReference>
<dbReference type="Pfam" id="PF06276">
    <property type="entry name" value="FhuF"/>
    <property type="match status" value="1"/>
</dbReference>
<evidence type="ECO:0000313" key="4">
    <source>
        <dbReference type="EMBL" id="EMJ5135998.1"/>
    </source>
</evidence>
<dbReference type="InterPro" id="IPR022770">
    <property type="entry name" value="IucA/IucC-like_C"/>
</dbReference>
<dbReference type="InterPro" id="IPR037455">
    <property type="entry name" value="LucA/IucC-like"/>
</dbReference>
<dbReference type="EMBL" id="ABMABF030000015">
    <property type="protein sequence ID" value="EMJ5135998.1"/>
    <property type="molecule type" value="Genomic_DNA"/>
</dbReference>
<comment type="caution">
    <text evidence="4">The sequence shown here is derived from an EMBL/GenBank/DDBJ whole genome shotgun (WGS) entry which is preliminary data.</text>
</comment>
<sequence length="624" mass="73573">MINNPINKAAFSINEKHSNNNSLRRFIHCLFAENLIDKKRIYWDTDHCGYIYKLKNAPDKILFNNMEIYPADTFFNYGDIYLINKNNQKKIIQTTDYLLDKLVDELDIKFNHNNINKLKSDIKNSINNDINARNYRTKWLTQINTQMEEGNIRYFTDWVTEQYSVRNAALFLDQWGSLEGHPYYPTWKSRPNMSFQDVAAYSPEFNATVNLTIMALRRDMAYVESLPHVSNIHEWFLQQFPIVAQQWVKWLSQQGKDPQQWLPLPVHEWHLNHWVKQQAASLIEDEILFIDGPQLETKPTMSFRTMLPTDAANHAFIKLPIAVWMTSEMRSLQAKSIHMGPRISQLIDDILNHEHGFNGKIQSLREDMGIYYRHAIEQDDAAGRFLSVVFRCAEVYENNDHLLPITVATLFTDLPYQPRPIFTELIEKSGLTPRQWFNHYATVILEPCISLFLLYGVALEAHQQNTQVLFTAQGIPEKFLIRDYGDGRTFLPLLNQRGYQLQAYRWPGILPTVFEEDIEPVRTFLIDACLVSHLHELAVHLTRYYRLTNHQLWRELKTIVHDIFKQLQPRIDANLWQHEYQIFMNAPWQTRSLLSMHIQQYTNYRIQHGLTNPFRLFPEITSTP</sequence>
<dbReference type="AlphaFoldDB" id="A0AAI9DFJ2"/>
<feature type="domain" description="Aerobactin siderophore biosynthesis IucA/IucC N-terminal" evidence="2">
    <location>
        <begin position="170"/>
        <end position="411"/>
    </location>
</feature>
<accession>A0AAI9DFJ2</accession>
<dbReference type="Gene3D" id="1.10.510.40">
    <property type="match status" value="1"/>
</dbReference>
<evidence type="ECO:0000256" key="1">
    <source>
        <dbReference type="ARBA" id="ARBA00004924"/>
    </source>
</evidence>
<dbReference type="PANTHER" id="PTHR34384">
    <property type="entry name" value="L-2,3-DIAMINOPROPANOATE--CITRATE LIGASE"/>
    <property type="match status" value="1"/>
</dbReference>
<reference evidence="4" key="1">
    <citation type="submission" date="2024-02" db="EMBL/GenBank/DDBJ databases">
        <authorList>
            <consortium name="Clinical and Environmental Microbiology Branch: Whole genome sequencing antimicrobial resistance pathogens in the healthcare setting"/>
        </authorList>
    </citation>
    <scope>NUCLEOTIDE SEQUENCE</scope>
    <source>
        <strain evidence="4">2021GO-0154</strain>
    </source>
</reference>
<evidence type="ECO:0000259" key="2">
    <source>
        <dbReference type="Pfam" id="PF04183"/>
    </source>
</evidence>
<protein>
    <submittedName>
        <fullName evidence="4">IucA/IucC family siderophore biosynthesis protein</fullName>
    </submittedName>
</protein>
<dbReference type="GO" id="GO:0016881">
    <property type="term" value="F:acid-amino acid ligase activity"/>
    <property type="evidence" value="ECO:0007669"/>
    <property type="project" value="UniProtKB-ARBA"/>
</dbReference>
<feature type="domain" description="Aerobactin siderophore biosynthesis IucA/IucC-like C-terminal" evidence="3">
    <location>
        <begin position="435"/>
        <end position="601"/>
    </location>
</feature>
<organism evidence="4">
    <name type="scientific">Providencia stuartii</name>
    <dbReference type="NCBI Taxonomy" id="588"/>
    <lineage>
        <taxon>Bacteria</taxon>
        <taxon>Pseudomonadati</taxon>
        <taxon>Pseudomonadota</taxon>
        <taxon>Gammaproteobacteria</taxon>
        <taxon>Enterobacterales</taxon>
        <taxon>Morganellaceae</taxon>
        <taxon>Providencia</taxon>
    </lineage>
</organism>
<dbReference type="PANTHER" id="PTHR34384:SF6">
    <property type="entry name" value="STAPHYLOFERRIN B SYNTHASE"/>
    <property type="match status" value="1"/>
</dbReference>
<name>A0AAI9DFJ2_PROST</name>
<comment type="pathway">
    <text evidence="1">Siderophore biosynthesis.</text>
</comment>
<proteinExistence type="predicted"/>
<dbReference type="InterPro" id="IPR007310">
    <property type="entry name" value="Aerobactin_biosyn_IucA/IucC_N"/>
</dbReference>
<gene>
    <name evidence="4" type="ORF">RG298_003777</name>
</gene>